<dbReference type="EMBL" id="CSTD01000002">
    <property type="protein sequence ID" value="CPR10936.1"/>
    <property type="molecule type" value="Genomic_DNA"/>
</dbReference>
<dbReference type="AlphaFoldDB" id="A0A0U0W9Y8"/>
<sequence length="131" mass="14011">MILTGAFLAEAAATVDNKLNVSGGVVSRFVVGPDRWVSLVLVVLTRADSGDGEKDAGHTVDVEIKPPTLDNSAHQRFELPDASIGEFPGYAFFDIQVQLPYDGRWSVEVTGGGQTISLPLLVESWTPPSDI</sequence>
<evidence type="ECO:0000313" key="2">
    <source>
        <dbReference type="Proteomes" id="UP000198875"/>
    </source>
</evidence>
<gene>
    <name evidence="1" type="ORF">BN971_02211</name>
</gene>
<proteinExistence type="predicted"/>
<organism evidence="1 2">
    <name type="scientific">Mycobacterium bohemicum DSM 44277</name>
    <dbReference type="NCBI Taxonomy" id="1236609"/>
    <lineage>
        <taxon>Bacteria</taxon>
        <taxon>Bacillati</taxon>
        <taxon>Actinomycetota</taxon>
        <taxon>Actinomycetes</taxon>
        <taxon>Mycobacteriales</taxon>
        <taxon>Mycobacteriaceae</taxon>
        <taxon>Mycobacterium</taxon>
    </lineage>
</organism>
<accession>A0A0U0W9Y8</accession>
<name>A0A0U0W9Y8_MYCBE</name>
<dbReference type="Proteomes" id="UP000198875">
    <property type="component" value="Unassembled WGS sequence"/>
</dbReference>
<evidence type="ECO:0000313" key="1">
    <source>
        <dbReference type="EMBL" id="CPR10936.1"/>
    </source>
</evidence>
<protein>
    <submittedName>
        <fullName evidence="1">Uncharacterized protein</fullName>
    </submittedName>
</protein>
<reference evidence="1 2" key="1">
    <citation type="submission" date="2015-03" db="EMBL/GenBank/DDBJ databases">
        <authorList>
            <person name="Murphy D."/>
        </authorList>
    </citation>
    <scope>NUCLEOTIDE SEQUENCE [LARGE SCALE GENOMIC DNA]</scope>
    <source>
        <strain evidence="1 2">DSM 44277</strain>
    </source>
</reference>
<dbReference type="OrthoDB" id="4460609at2"/>